<protein>
    <recommendedName>
        <fullName evidence="2">Excalibur calcium-binding domain-containing protein</fullName>
    </recommendedName>
</protein>
<dbReference type="EMBL" id="BSDI01000003">
    <property type="protein sequence ID" value="GLH95537.1"/>
    <property type="molecule type" value="Genomic_DNA"/>
</dbReference>
<evidence type="ECO:0000256" key="1">
    <source>
        <dbReference type="SAM" id="MobiDB-lite"/>
    </source>
</evidence>
<evidence type="ECO:0000313" key="3">
    <source>
        <dbReference type="EMBL" id="GLH95537.1"/>
    </source>
</evidence>
<organism evidence="3 4">
    <name type="scientific">Phytohabitans aurantiacus</name>
    <dbReference type="NCBI Taxonomy" id="3016789"/>
    <lineage>
        <taxon>Bacteria</taxon>
        <taxon>Bacillati</taxon>
        <taxon>Actinomycetota</taxon>
        <taxon>Actinomycetes</taxon>
        <taxon>Micromonosporales</taxon>
        <taxon>Micromonosporaceae</taxon>
    </lineage>
</organism>
<dbReference type="Proteomes" id="UP001144280">
    <property type="component" value="Unassembled WGS sequence"/>
</dbReference>
<feature type="compositionally biased region" description="Pro residues" evidence="1">
    <location>
        <begin position="69"/>
        <end position="84"/>
    </location>
</feature>
<feature type="region of interest" description="Disordered" evidence="1">
    <location>
        <begin position="52"/>
        <end position="163"/>
    </location>
</feature>
<comment type="caution">
    <text evidence="3">The sequence shown here is derived from an EMBL/GenBank/DDBJ whole genome shotgun (WGS) entry which is preliminary data.</text>
</comment>
<feature type="domain" description="Excalibur calcium-binding" evidence="2">
    <location>
        <begin position="123"/>
        <end position="159"/>
    </location>
</feature>
<reference evidence="3" key="1">
    <citation type="submission" date="2022-12" db="EMBL/GenBank/DDBJ databases">
        <title>New Phytohabitans aurantiacus sp. RD004123 nov., an actinomycete isolated from soil.</title>
        <authorList>
            <person name="Triningsih D.W."/>
            <person name="Harunari E."/>
            <person name="Igarashi Y."/>
        </authorList>
    </citation>
    <scope>NUCLEOTIDE SEQUENCE</scope>
    <source>
        <strain evidence="3">RD004123</strain>
    </source>
</reference>
<sequence length="163" mass="17022">MTPSRSQATSRPTAPVRSAVNHRRVWFFTIALLLALAFGAALFKAVMAGPPPTAHGPARPLPTTTAPSTPAPSEPWSLPDPSPEPMRDGGAAADVEKTEAPHTRKPRPAPTTPKATPSTVAVHYKNCGQARKAGAAPIQREDPGYSTTLDNDGNGVACENGKD</sequence>
<gene>
    <name evidence="3" type="ORF">Pa4123_08090</name>
</gene>
<keyword evidence="4" id="KW-1185">Reference proteome</keyword>
<feature type="compositionally biased region" description="Low complexity" evidence="1">
    <location>
        <begin position="57"/>
        <end position="68"/>
    </location>
</feature>
<dbReference type="RefSeq" id="WP_281892555.1">
    <property type="nucleotide sequence ID" value="NZ_BSDI01000003.1"/>
</dbReference>
<evidence type="ECO:0000259" key="2">
    <source>
        <dbReference type="SMART" id="SM00894"/>
    </source>
</evidence>
<accession>A0ABQ5QMR3</accession>
<dbReference type="InterPro" id="IPR008613">
    <property type="entry name" value="Excalibur_Ca-bd_domain"/>
</dbReference>
<name>A0ABQ5QMR3_9ACTN</name>
<proteinExistence type="predicted"/>
<evidence type="ECO:0000313" key="4">
    <source>
        <dbReference type="Proteomes" id="UP001144280"/>
    </source>
</evidence>
<dbReference type="Pfam" id="PF05901">
    <property type="entry name" value="Excalibur"/>
    <property type="match status" value="1"/>
</dbReference>
<dbReference type="SMART" id="SM00894">
    <property type="entry name" value="Excalibur"/>
    <property type="match status" value="1"/>
</dbReference>